<evidence type="ECO:0000256" key="2">
    <source>
        <dbReference type="ARBA" id="ARBA00022857"/>
    </source>
</evidence>
<evidence type="ECO:0008006" key="6">
    <source>
        <dbReference type="Google" id="ProtNLM"/>
    </source>
</evidence>
<dbReference type="PANTHER" id="PTHR43618">
    <property type="entry name" value="7-ALPHA-HYDROXYSTEROID DEHYDROGENASE"/>
    <property type="match status" value="1"/>
</dbReference>
<dbReference type="AlphaFoldDB" id="A0AAD5SUB1"/>
<dbReference type="Gene3D" id="3.40.50.720">
    <property type="entry name" value="NAD(P)-binding Rossmann-like Domain"/>
    <property type="match status" value="1"/>
</dbReference>
<name>A0AAD5SUB1_9FUNG</name>
<evidence type="ECO:0000313" key="5">
    <source>
        <dbReference type="Proteomes" id="UP001211907"/>
    </source>
</evidence>
<keyword evidence="2" id="KW-0521">NADP</keyword>
<protein>
    <recommendedName>
        <fullName evidence="6">Rhamnolipids biosynthesis 3-oxoacyl-[acyl-carrier-protein] reductase</fullName>
    </recommendedName>
</protein>
<organism evidence="4 5">
    <name type="scientific">Physocladia obscura</name>
    <dbReference type="NCBI Taxonomy" id="109957"/>
    <lineage>
        <taxon>Eukaryota</taxon>
        <taxon>Fungi</taxon>
        <taxon>Fungi incertae sedis</taxon>
        <taxon>Chytridiomycota</taxon>
        <taxon>Chytridiomycota incertae sedis</taxon>
        <taxon>Chytridiomycetes</taxon>
        <taxon>Chytridiales</taxon>
        <taxon>Chytriomycetaceae</taxon>
        <taxon>Physocladia</taxon>
    </lineage>
</organism>
<dbReference type="PRINTS" id="PR00081">
    <property type="entry name" value="GDHRDH"/>
</dbReference>
<dbReference type="FunFam" id="3.40.50.720:FF:000084">
    <property type="entry name" value="Short-chain dehydrogenase reductase"/>
    <property type="match status" value="1"/>
</dbReference>
<dbReference type="GO" id="GO:0016491">
    <property type="term" value="F:oxidoreductase activity"/>
    <property type="evidence" value="ECO:0007669"/>
    <property type="project" value="UniProtKB-KW"/>
</dbReference>
<dbReference type="InterPro" id="IPR036291">
    <property type="entry name" value="NAD(P)-bd_dom_sf"/>
</dbReference>
<proteinExistence type="inferred from homology"/>
<evidence type="ECO:0000256" key="1">
    <source>
        <dbReference type="ARBA" id="ARBA00006484"/>
    </source>
</evidence>
<dbReference type="Pfam" id="PF13561">
    <property type="entry name" value="adh_short_C2"/>
    <property type="match status" value="1"/>
</dbReference>
<dbReference type="Proteomes" id="UP001211907">
    <property type="component" value="Unassembled WGS sequence"/>
</dbReference>
<dbReference type="PROSITE" id="PS00061">
    <property type="entry name" value="ADH_SHORT"/>
    <property type="match status" value="1"/>
</dbReference>
<comment type="caution">
    <text evidence="4">The sequence shown here is derived from an EMBL/GenBank/DDBJ whole genome shotgun (WGS) entry which is preliminary data.</text>
</comment>
<dbReference type="InterPro" id="IPR052178">
    <property type="entry name" value="Sec_Metab_Biosynth_SDR"/>
</dbReference>
<evidence type="ECO:0000256" key="3">
    <source>
        <dbReference type="ARBA" id="ARBA00023002"/>
    </source>
</evidence>
<keyword evidence="3" id="KW-0560">Oxidoreductase</keyword>
<dbReference type="SUPFAM" id="SSF51735">
    <property type="entry name" value="NAD(P)-binding Rossmann-fold domains"/>
    <property type="match status" value="1"/>
</dbReference>
<keyword evidence="5" id="KW-1185">Reference proteome</keyword>
<dbReference type="PRINTS" id="PR00080">
    <property type="entry name" value="SDRFAMILY"/>
</dbReference>
<reference evidence="4" key="1">
    <citation type="submission" date="2020-05" db="EMBL/GenBank/DDBJ databases">
        <title>Phylogenomic resolution of chytrid fungi.</title>
        <authorList>
            <person name="Stajich J.E."/>
            <person name="Amses K."/>
            <person name="Simmons R."/>
            <person name="Seto K."/>
            <person name="Myers J."/>
            <person name="Bonds A."/>
            <person name="Quandt C.A."/>
            <person name="Barry K."/>
            <person name="Liu P."/>
            <person name="Grigoriev I."/>
            <person name="Longcore J.E."/>
            <person name="James T.Y."/>
        </authorList>
    </citation>
    <scope>NUCLEOTIDE SEQUENCE</scope>
    <source>
        <strain evidence="4">JEL0513</strain>
    </source>
</reference>
<dbReference type="InterPro" id="IPR002347">
    <property type="entry name" value="SDR_fam"/>
</dbReference>
<dbReference type="InterPro" id="IPR020904">
    <property type="entry name" value="Sc_DH/Rdtase_CS"/>
</dbReference>
<dbReference type="PANTHER" id="PTHR43618:SF8">
    <property type="entry name" value="7ALPHA-HYDROXYSTEROID DEHYDROGENASE"/>
    <property type="match status" value="1"/>
</dbReference>
<gene>
    <name evidence="4" type="ORF">HK100_003423</name>
</gene>
<dbReference type="EMBL" id="JADGJH010001855">
    <property type="protein sequence ID" value="KAJ3108505.1"/>
    <property type="molecule type" value="Genomic_DNA"/>
</dbReference>
<sequence>MNKKILRKKVSEPTQKPLLMDLSLNNLFAVKNDKNGVRKVALVTGGGTGIGKMIAFALASNGARVYIASRKLKVVQDAAEEINAASQTKASGGQVVALQADVTDKAKVDALAAQIQAREPKLHILINNAGISWGADLLEFDEKNGWDKLLAVNVKAPFYLSTALLALLEKDATNTDPGRIINISSIASYIPNSADPGGKGTYSYNVSKAGLNHLTRILAATLAEKFVTVNAIAPGFFPSRMTQHGLEALGEAVAIGQPTGRIGTTEDMAGMALFFCSRASAHVTGQVVVVDGGQSLVHFPSSQAARL</sequence>
<accession>A0AAD5SUB1</accession>
<evidence type="ECO:0000313" key="4">
    <source>
        <dbReference type="EMBL" id="KAJ3108505.1"/>
    </source>
</evidence>
<comment type="similarity">
    <text evidence="1">Belongs to the short-chain dehydrogenases/reductases (SDR) family.</text>
</comment>